<feature type="compositionally biased region" description="Basic and acidic residues" evidence="1">
    <location>
        <begin position="169"/>
        <end position="185"/>
    </location>
</feature>
<dbReference type="EMBL" id="KV425882">
    <property type="protein sequence ID" value="KZW04412.1"/>
    <property type="molecule type" value="Genomic_DNA"/>
</dbReference>
<evidence type="ECO:0000256" key="1">
    <source>
        <dbReference type="SAM" id="MobiDB-lite"/>
    </source>
</evidence>
<feature type="region of interest" description="Disordered" evidence="1">
    <location>
        <begin position="98"/>
        <end position="226"/>
    </location>
</feature>
<dbReference type="InParanoid" id="A0A165R2M5"/>
<feature type="compositionally biased region" description="Acidic residues" evidence="1">
    <location>
        <begin position="453"/>
        <end position="468"/>
    </location>
</feature>
<feature type="region of interest" description="Disordered" evidence="1">
    <location>
        <begin position="1"/>
        <end position="70"/>
    </location>
</feature>
<sequence>MNVREVSPARDILPHHQACYKATRDARQEAADADYSSQSEEEEEDEDEDEADLDLDVEEDDDAASVAMSMSEMSLMDEDLDGYGDDYAYNDADNGFALMFGPSTPRRRRAGPTTARIPANPSRKRRTGKKAAEVPGGPEAPQTTPHGYLEGQRAKGGSGPSTVRFVTPTRKDGVLRANKQHELELYARGPLDAPPRKIDLTATPRKTKKNSKTAKATVPLFTPQERADCEMESQRLWREHERTVTLESIDLTSRRVVEDASNPFIAAPPSPGNWNEQVDHEGPAFEDSPHPPPSPQLPASAGVVLHPDRLALMQQKDPLDFFLSDPPSEPTWSATAASSGANATVLVKQRWGSSTADLAHAVRFDDAFEFHPGPVISDGQVHADGEPEDGELSDTGNSAQELSSTLRRLSFGDVIDDNAFERQRSQPRALFHELEPLKKGAMNAAVSTRPFGEMEEGEIEDEPSESDGWEGKGEPVSALVWRSDSEDDANTVDGALEVDEW</sequence>
<accession>A0A165R2M5</accession>
<proteinExistence type="predicted"/>
<reference evidence="2 3" key="1">
    <citation type="journal article" date="2016" name="Mol. Biol. Evol.">
        <title>Comparative Genomics of Early-Diverging Mushroom-Forming Fungi Provides Insights into the Origins of Lignocellulose Decay Capabilities.</title>
        <authorList>
            <person name="Nagy L.G."/>
            <person name="Riley R."/>
            <person name="Tritt A."/>
            <person name="Adam C."/>
            <person name="Daum C."/>
            <person name="Floudas D."/>
            <person name="Sun H."/>
            <person name="Yadav J.S."/>
            <person name="Pangilinan J."/>
            <person name="Larsson K.H."/>
            <person name="Matsuura K."/>
            <person name="Barry K."/>
            <person name="Labutti K."/>
            <person name="Kuo R."/>
            <person name="Ohm R.A."/>
            <person name="Bhattacharya S.S."/>
            <person name="Shirouzu T."/>
            <person name="Yoshinaga Y."/>
            <person name="Martin F.M."/>
            <person name="Grigoriev I.V."/>
            <person name="Hibbett D.S."/>
        </authorList>
    </citation>
    <scope>NUCLEOTIDE SEQUENCE [LARGE SCALE GENOMIC DNA]</scope>
    <source>
        <strain evidence="2 3">HHB12029</strain>
    </source>
</reference>
<evidence type="ECO:0000313" key="2">
    <source>
        <dbReference type="EMBL" id="KZW04412.1"/>
    </source>
</evidence>
<feature type="compositionally biased region" description="Acidic residues" evidence="1">
    <location>
        <begin position="485"/>
        <end position="501"/>
    </location>
</feature>
<feature type="region of interest" description="Disordered" evidence="1">
    <location>
        <begin position="441"/>
        <end position="501"/>
    </location>
</feature>
<organism evidence="2 3">
    <name type="scientific">Exidia glandulosa HHB12029</name>
    <dbReference type="NCBI Taxonomy" id="1314781"/>
    <lineage>
        <taxon>Eukaryota</taxon>
        <taxon>Fungi</taxon>
        <taxon>Dikarya</taxon>
        <taxon>Basidiomycota</taxon>
        <taxon>Agaricomycotina</taxon>
        <taxon>Agaricomycetes</taxon>
        <taxon>Auriculariales</taxon>
        <taxon>Exidiaceae</taxon>
        <taxon>Exidia</taxon>
    </lineage>
</organism>
<name>A0A165R2M5_EXIGL</name>
<evidence type="ECO:0000313" key="3">
    <source>
        <dbReference type="Proteomes" id="UP000077266"/>
    </source>
</evidence>
<feature type="compositionally biased region" description="Basic and acidic residues" evidence="1">
    <location>
        <begin position="277"/>
        <end position="289"/>
    </location>
</feature>
<keyword evidence="3" id="KW-1185">Reference proteome</keyword>
<dbReference type="AlphaFoldDB" id="A0A165R2M5"/>
<gene>
    <name evidence="2" type="ORF">EXIGLDRAFT_24780</name>
</gene>
<feature type="region of interest" description="Disordered" evidence="1">
    <location>
        <begin position="375"/>
        <end position="399"/>
    </location>
</feature>
<feature type="region of interest" description="Disordered" evidence="1">
    <location>
        <begin position="262"/>
        <end position="296"/>
    </location>
</feature>
<dbReference type="Proteomes" id="UP000077266">
    <property type="component" value="Unassembled WGS sequence"/>
</dbReference>
<protein>
    <submittedName>
        <fullName evidence="2">Uncharacterized protein</fullName>
    </submittedName>
</protein>
<feature type="compositionally biased region" description="Acidic residues" evidence="1">
    <location>
        <begin position="39"/>
        <end position="63"/>
    </location>
</feature>